<keyword evidence="7" id="KW-0539">Nucleus</keyword>
<evidence type="ECO:0000256" key="1">
    <source>
        <dbReference type="ARBA" id="ARBA00004123"/>
    </source>
</evidence>
<dbReference type="GO" id="GO:0000981">
    <property type="term" value="F:DNA-binding transcription factor activity, RNA polymerase II-specific"/>
    <property type="evidence" value="ECO:0007669"/>
    <property type="project" value="InterPro"/>
</dbReference>
<dbReference type="EMBL" id="KB644409">
    <property type="protein sequence ID" value="EPS27011.1"/>
    <property type="molecule type" value="Genomic_DNA"/>
</dbReference>
<evidence type="ECO:0000256" key="2">
    <source>
        <dbReference type="ARBA" id="ARBA00022723"/>
    </source>
</evidence>
<evidence type="ECO:0000256" key="3">
    <source>
        <dbReference type="ARBA" id="ARBA00022833"/>
    </source>
</evidence>
<evidence type="ECO:0000256" key="4">
    <source>
        <dbReference type="ARBA" id="ARBA00023015"/>
    </source>
</evidence>
<dbReference type="SMART" id="SM00066">
    <property type="entry name" value="GAL4"/>
    <property type="match status" value="1"/>
</dbReference>
<evidence type="ECO:0000259" key="8">
    <source>
        <dbReference type="PROSITE" id="PS50048"/>
    </source>
</evidence>
<dbReference type="InterPro" id="IPR001138">
    <property type="entry name" value="Zn2Cys6_DnaBD"/>
</dbReference>
<keyword evidence="2" id="KW-0479">Metal-binding</keyword>
<dbReference type="STRING" id="933388.S7ZE87"/>
<organism evidence="9 10">
    <name type="scientific">Penicillium oxalicum (strain 114-2 / CGMCC 5302)</name>
    <name type="common">Penicillium decumbens</name>
    <dbReference type="NCBI Taxonomy" id="933388"/>
    <lineage>
        <taxon>Eukaryota</taxon>
        <taxon>Fungi</taxon>
        <taxon>Dikarya</taxon>
        <taxon>Ascomycota</taxon>
        <taxon>Pezizomycotina</taxon>
        <taxon>Eurotiomycetes</taxon>
        <taxon>Eurotiomycetidae</taxon>
        <taxon>Eurotiales</taxon>
        <taxon>Aspergillaceae</taxon>
        <taxon>Penicillium</taxon>
    </lineage>
</organism>
<sequence length="726" mass="81768">MPGFLFRPVQRSLRPTDLNFSLFENVQLCTADRETSETGLKTPEAKKINLSSWRLCVAAHTFHRKPSRNLELSFPWSETTQLVSVSMDGCNSGSDDTRKVNAPACEACRKRKRKCDKLRPACSWCCTRDLECQRKHDPHYMNELEIQVQLLKAEIRRLENLHPSMAVSESIAEIMTADDTISGTPVQADLEGDHGTNISTAINDVSSLLWRLKISEGGETSLIGPSGNFCFETDSAGVTINPVQPDFEHEHAWCEHGSDQNSLDVSQVVKNLVTLFTKFINPVHQLVDEDVLVEMADSPTADMTFLGMATLAAGSLYADSVEGKCYGSEMAAIVEATALKTCRETPTLSTIQALSIMRSRKNDGTDFVPSQGMACSLALHLGLTVSSLETLQTNESEASNPQALQSRQLRVKSLWSVILLDRIATSLLGRNCLIPWRRVSAPFYLDVVDQDVPLQAVIFDYHCRLWFIHDQFMDSIYSFQFLDLDMEKRHGMLIDARERLLSFRRDLNSRLRLTKDVTEPTLIFCHMSYHMSQLLIHRPYLNEPPGSHIHRLSIRSMAVEAAEIVRLIRAYERLAHFDKAPPFIVHSVQTAAITLLLNATSTEPSLKSQSISRFRVCFNALEAMSSRWQRARNAMTVLRELAHRWNIIKALPIRYSVPVSMERQSKLTTESELACSCETGSLKLQSSALDDVEVVDAGFDWASLDYFDYSGFDPWDLGLDTLDFWV</sequence>
<accession>S7ZE87</accession>
<dbReference type="InterPro" id="IPR051615">
    <property type="entry name" value="Transcr_Regulatory_Elem"/>
</dbReference>
<keyword evidence="6" id="KW-0804">Transcription</keyword>
<evidence type="ECO:0000313" key="9">
    <source>
        <dbReference type="EMBL" id="EPS27011.1"/>
    </source>
</evidence>
<proteinExistence type="predicted"/>
<keyword evidence="4" id="KW-0805">Transcription regulation</keyword>
<keyword evidence="10" id="KW-1185">Reference proteome</keyword>
<dbReference type="PROSITE" id="PS00463">
    <property type="entry name" value="ZN2_CY6_FUNGAL_1"/>
    <property type="match status" value="1"/>
</dbReference>
<evidence type="ECO:0000256" key="6">
    <source>
        <dbReference type="ARBA" id="ARBA00023163"/>
    </source>
</evidence>
<evidence type="ECO:0000256" key="7">
    <source>
        <dbReference type="ARBA" id="ARBA00023242"/>
    </source>
</evidence>
<name>S7ZE87_PENO1</name>
<dbReference type="Pfam" id="PF00172">
    <property type="entry name" value="Zn_clus"/>
    <property type="match status" value="1"/>
</dbReference>
<dbReference type="PANTHER" id="PTHR31313">
    <property type="entry name" value="TY1 ENHANCER ACTIVATOR"/>
    <property type="match status" value="1"/>
</dbReference>
<reference evidence="9 10" key="1">
    <citation type="journal article" date="2013" name="PLoS ONE">
        <title>Genomic and secretomic analyses reveal unique features of the lignocellulolytic enzyme system of Penicillium decumbens.</title>
        <authorList>
            <person name="Liu G."/>
            <person name="Zhang L."/>
            <person name="Wei X."/>
            <person name="Zou G."/>
            <person name="Qin Y."/>
            <person name="Ma L."/>
            <person name="Li J."/>
            <person name="Zheng H."/>
            <person name="Wang S."/>
            <person name="Wang C."/>
            <person name="Xun L."/>
            <person name="Zhao G.-P."/>
            <person name="Zhou Z."/>
            <person name="Qu Y."/>
        </authorList>
    </citation>
    <scope>NUCLEOTIDE SEQUENCE [LARGE SCALE GENOMIC DNA]</scope>
    <source>
        <strain evidence="10">114-2 / CGMCC 5302</strain>
    </source>
</reference>
<dbReference type="GO" id="GO:0005634">
    <property type="term" value="C:nucleus"/>
    <property type="evidence" value="ECO:0007669"/>
    <property type="project" value="UniProtKB-SubCell"/>
</dbReference>
<comment type="subcellular location">
    <subcellularLocation>
        <location evidence="1">Nucleus</location>
    </subcellularLocation>
</comment>
<dbReference type="GO" id="GO:0008270">
    <property type="term" value="F:zinc ion binding"/>
    <property type="evidence" value="ECO:0007669"/>
    <property type="project" value="InterPro"/>
</dbReference>
<dbReference type="CDD" id="cd12148">
    <property type="entry name" value="fungal_TF_MHR"/>
    <property type="match status" value="1"/>
</dbReference>
<evidence type="ECO:0000313" key="10">
    <source>
        <dbReference type="Proteomes" id="UP000019376"/>
    </source>
</evidence>
<feature type="domain" description="Zn(2)-C6 fungal-type" evidence="8">
    <location>
        <begin position="104"/>
        <end position="134"/>
    </location>
</feature>
<dbReference type="CDD" id="cd00067">
    <property type="entry name" value="GAL4"/>
    <property type="match status" value="1"/>
</dbReference>
<dbReference type="SUPFAM" id="SSF57701">
    <property type="entry name" value="Zn2/Cys6 DNA-binding domain"/>
    <property type="match status" value="1"/>
</dbReference>
<dbReference type="OrthoDB" id="10249920at2759"/>
<keyword evidence="3" id="KW-0862">Zinc</keyword>
<protein>
    <recommendedName>
        <fullName evidence="8">Zn(2)-C6 fungal-type domain-containing protein</fullName>
    </recommendedName>
</protein>
<gene>
    <name evidence="9" type="ORF">PDE_01952</name>
</gene>
<dbReference type="PhylomeDB" id="S7ZE87"/>
<keyword evidence="5" id="KW-0238">DNA-binding</keyword>
<dbReference type="HOGENOM" id="CLU_014921_1_0_1"/>
<dbReference type="InterPro" id="IPR036864">
    <property type="entry name" value="Zn2-C6_fun-type_DNA-bd_sf"/>
</dbReference>
<dbReference type="AlphaFoldDB" id="S7ZE87"/>
<evidence type="ECO:0000256" key="5">
    <source>
        <dbReference type="ARBA" id="ARBA00023125"/>
    </source>
</evidence>
<dbReference type="Gene3D" id="4.10.240.10">
    <property type="entry name" value="Zn(2)-C6 fungal-type DNA-binding domain"/>
    <property type="match status" value="1"/>
</dbReference>
<dbReference type="PROSITE" id="PS50048">
    <property type="entry name" value="ZN2_CY6_FUNGAL_2"/>
    <property type="match status" value="1"/>
</dbReference>
<dbReference type="eggNOG" id="ENOG502S4QM">
    <property type="taxonomic scope" value="Eukaryota"/>
</dbReference>
<dbReference type="Proteomes" id="UP000019376">
    <property type="component" value="Unassembled WGS sequence"/>
</dbReference>
<dbReference type="GO" id="GO:0003677">
    <property type="term" value="F:DNA binding"/>
    <property type="evidence" value="ECO:0007669"/>
    <property type="project" value="UniProtKB-KW"/>
</dbReference>
<dbReference type="PANTHER" id="PTHR31313:SF81">
    <property type="entry name" value="TY1 ENHANCER ACTIVATOR"/>
    <property type="match status" value="1"/>
</dbReference>